<feature type="domain" description="Histidine kinase" evidence="14">
    <location>
        <begin position="571"/>
        <end position="783"/>
    </location>
</feature>
<proteinExistence type="predicted"/>
<dbReference type="RefSeq" id="WP_145193956.1">
    <property type="nucleotide sequence ID" value="NZ_CP036434.1"/>
</dbReference>
<dbReference type="PROSITE" id="PS50109">
    <property type="entry name" value="HIS_KIN"/>
    <property type="match status" value="1"/>
</dbReference>
<keyword evidence="5 12" id="KW-0597">Phosphoprotein</keyword>
<feature type="region of interest" description="Disordered" evidence="13">
    <location>
        <begin position="221"/>
        <end position="263"/>
    </location>
</feature>
<feature type="domain" description="HPt" evidence="16">
    <location>
        <begin position="97"/>
        <end position="208"/>
    </location>
</feature>
<dbReference type="InterPro" id="IPR004105">
    <property type="entry name" value="CheA-like_dim"/>
</dbReference>
<dbReference type="GO" id="GO:0005737">
    <property type="term" value="C:cytoplasm"/>
    <property type="evidence" value="ECO:0007669"/>
    <property type="project" value="InterPro"/>
</dbReference>
<dbReference type="SUPFAM" id="SSF47384">
    <property type="entry name" value="Homodimeric domain of signal transducing histidine kinase"/>
    <property type="match status" value="1"/>
</dbReference>
<evidence type="ECO:0000256" key="4">
    <source>
        <dbReference type="ARBA" id="ARBA00022500"/>
    </source>
</evidence>
<dbReference type="Gene3D" id="2.30.30.40">
    <property type="entry name" value="SH3 Domains"/>
    <property type="match status" value="1"/>
</dbReference>
<dbReference type="InterPro" id="IPR036061">
    <property type="entry name" value="CheW-like_dom_sf"/>
</dbReference>
<keyword evidence="6 17" id="KW-0808">Transferase</keyword>
<dbReference type="FunFam" id="3.30.565.10:FF:000016">
    <property type="entry name" value="Chemotaxis protein CheA, putative"/>
    <property type="match status" value="1"/>
</dbReference>
<comment type="catalytic activity">
    <reaction evidence="1">
        <text>ATP + protein L-histidine = ADP + protein N-phospho-L-histidine.</text>
        <dbReference type="EC" id="2.7.13.3"/>
    </reaction>
</comment>
<dbReference type="CDD" id="cd00088">
    <property type="entry name" value="HPT"/>
    <property type="match status" value="2"/>
</dbReference>
<evidence type="ECO:0000256" key="1">
    <source>
        <dbReference type="ARBA" id="ARBA00000085"/>
    </source>
</evidence>
<evidence type="ECO:0000256" key="9">
    <source>
        <dbReference type="ARBA" id="ARBA00022840"/>
    </source>
</evidence>
<evidence type="ECO:0000256" key="11">
    <source>
        <dbReference type="ARBA" id="ARBA00035100"/>
    </source>
</evidence>
<name>A0A518EKA3_9BACT</name>
<dbReference type="InterPro" id="IPR037006">
    <property type="entry name" value="CheA-like_homodim_sf"/>
</dbReference>
<sequence length="925" mass="99367">MSAQQNLDALVWAAAVNTTVDAKEAAEIQDHARSLVESGDASVPEQLRSRLDELVDCATRVADGDAKASKVLRALLRTLMVGDEEDSEEQPASASVEEDADEDLMALFLSAASEALLEIETAVLALESPEDDEIVDEATAALKRDIHTLKGECGVLSLHTAQAVWHEAETLIDVALTAGRNIPVDPLMAALDWHREHLALLSEDGSSRPPAHEHVLEKLSAAQAEDHPAPAPASQQKPASVEEAAPTPSESKELPPEEAPEENGTLVTFSDDLLGDETVPEFVTEARQHLEDSEAALFELEEDAKSSDGIDRIFRAFHTIKGVAGFLGIKPITDLAHVIETLLDRFRSSDLDFTSAHADIVLESKDMMERLFEALLGGEGPPAHGLERLIQHAAKVAEDPAAAGAIGARAVRNVLASAGIKDEKDIHRASLDPAKTTSQLGAILVSKGAMTEDQLAVALARQEALREQGQQMRLGEVLVLLGVVSQGQLEIALEIQGNRTPLGKLLEAEVKPPSPESLATKAESKKKAKFDSTIRVSTQRLDSLVDMVGELVIAQQMVVQGTESENVAADDQLVRNLALLGKITRDLQEASMSLRMVTFQSTFQKMHRLVRDVASKAGKSIRLEIQGADTEVDRNVVDKISDPLVHLVRNAIDHGVEPPDERQRVGKDPQGTVILAARHQGGAIVISLKDNGRGLDRNKIAAKAKEKGLIPMDKDVSEMSDSAIFKMIFEPGFSTAAAVTDISGRGVGMDVVKRNIEAMRGKVEIFSTYGQGAEFQIQLPLTLAIIDAMIVRCGTQRYVIPTLSIVQSFRPTAAQTHAIQGDSPVVDVRGQLVPMHRLDHILDGYGDQDGERGSTTLILVEGMGRRVCLAVDEIIGQQQVVIKKLGPCTPPARVISGGAILGDGRVALIVDIEGVLAETESVALC</sequence>
<dbReference type="CDD" id="cd00731">
    <property type="entry name" value="CheA_reg"/>
    <property type="match status" value="1"/>
</dbReference>
<protein>
    <recommendedName>
        <fullName evidence="3">Chemotaxis protein CheA</fullName>
        <ecNumber evidence="2">2.7.13.3</ecNumber>
    </recommendedName>
</protein>
<dbReference type="InterPro" id="IPR051315">
    <property type="entry name" value="Bact_Chemotaxis_CheA"/>
</dbReference>
<dbReference type="InterPro" id="IPR003594">
    <property type="entry name" value="HATPase_dom"/>
</dbReference>
<organism evidence="17 18">
    <name type="scientific">Saltatorellus ferox</name>
    <dbReference type="NCBI Taxonomy" id="2528018"/>
    <lineage>
        <taxon>Bacteria</taxon>
        <taxon>Pseudomonadati</taxon>
        <taxon>Planctomycetota</taxon>
        <taxon>Planctomycetia</taxon>
        <taxon>Planctomycetia incertae sedis</taxon>
        <taxon>Saltatorellus</taxon>
    </lineage>
</organism>
<dbReference type="InterPro" id="IPR005467">
    <property type="entry name" value="His_kinase_dom"/>
</dbReference>
<dbReference type="InterPro" id="IPR002545">
    <property type="entry name" value="CheW-lke_dom"/>
</dbReference>
<dbReference type="SUPFAM" id="SSF50341">
    <property type="entry name" value="CheW-like"/>
    <property type="match status" value="1"/>
</dbReference>
<evidence type="ECO:0000256" key="2">
    <source>
        <dbReference type="ARBA" id="ARBA00012438"/>
    </source>
</evidence>
<dbReference type="PROSITE" id="PS50894">
    <property type="entry name" value="HPT"/>
    <property type="match status" value="2"/>
</dbReference>
<dbReference type="Gene3D" id="1.20.120.160">
    <property type="entry name" value="HPT domain"/>
    <property type="match status" value="2"/>
</dbReference>
<evidence type="ECO:0000259" key="14">
    <source>
        <dbReference type="PROSITE" id="PS50109"/>
    </source>
</evidence>
<gene>
    <name evidence="17" type="primary">cheA_1</name>
    <name evidence="17" type="ORF">Poly30_00090</name>
</gene>
<dbReference type="SMART" id="SM00260">
    <property type="entry name" value="CheW"/>
    <property type="match status" value="1"/>
</dbReference>
<dbReference type="CDD" id="cd16916">
    <property type="entry name" value="HATPase_CheA-like"/>
    <property type="match status" value="1"/>
</dbReference>
<evidence type="ECO:0000256" key="6">
    <source>
        <dbReference type="ARBA" id="ARBA00022679"/>
    </source>
</evidence>
<dbReference type="SMART" id="SM00387">
    <property type="entry name" value="HATPase_c"/>
    <property type="match status" value="1"/>
</dbReference>
<keyword evidence="8" id="KW-0418">Kinase</keyword>
<keyword evidence="4" id="KW-0145">Chemotaxis</keyword>
<dbReference type="PANTHER" id="PTHR43395">
    <property type="entry name" value="SENSOR HISTIDINE KINASE CHEA"/>
    <property type="match status" value="1"/>
</dbReference>
<dbReference type="Proteomes" id="UP000320390">
    <property type="component" value="Chromosome"/>
</dbReference>
<dbReference type="Pfam" id="PF01584">
    <property type="entry name" value="CheW"/>
    <property type="match status" value="1"/>
</dbReference>
<keyword evidence="10" id="KW-0902">Two-component regulatory system</keyword>
<dbReference type="PRINTS" id="PR00344">
    <property type="entry name" value="BCTRLSENSOR"/>
</dbReference>
<keyword evidence="7" id="KW-0547">Nucleotide-binding</keyword>
<reference evidence="17 18" key="1">
    <citation type="submission" date="2019-02" db="EMBL/GenBank/DDBJ databases">
        <title>Deep-cultivation of Planctomycetes and their phenomic and genomic characterization uncovers novel biology.</title>
        <authorList>
            <person name="Wiegand S."/>
            <person name="Jogler M."/>
            <person name="Boedeker C."/>
            <person name="Pinto D."/>
            <person name="Vollmers J."/>
            <person name="Rivas-Marin E."/>
            <person name="Kohn T."/>
            <person name="Peeters S.H."/>
            <person name="Heuer A."/>
            <person name="Rast P."/>
            <person name="Oberbeckmann S."/>
            <person name="Bunk B."/>
            <person name="Jeske O."/>
            <person name="Meyerdierks A."/>
            <person name="Storesund J.E."/>
            <person name="Kallscheuer N."/>
            <person name="Luecker S."/>
            <person name="Lage O.M."/>
            <person name="Pohl T."/>
            <person name="Merkel B.J."/>
            <person name="Hornburger P."/>
            <person name="Mueller R.-W."/>
            <person name="Bruemmer F."/>
            <person name="Labrenz M."/>
            <person name="Spormann A.M."/>
            <person name="Op den Camp H."/>
            <person name="Overmann J."/>
            <person name="Amann R."/>
            <person name="Jetten M.S.M."/>
            <person name="Mascher T."/>
            <person name="Medema M.H."/>
            <person name="Devos D.P."/>
            <person name="Kaster A.-K."/>
            <person name="Ovreas L."/>
            <person name="Rohde M."/>
            <person name="Galperin M.Y."/>
            <person name="Jogler C."/>
        </authorList>
    </citation>
    <scope>NUCLEOTIDE SEQUENCE [LARGE SCALE GENOMIC DNA]</scope>
    <source>
        <strain evidence="17 18">Poly30</strain>
    </source>
</reference>
<dbReference type="GO" id="GO:0000155">
    <property type="term" value="F:phosphorelay sensor kinase activity"/>
    <property type="evidence" value="ECO:0007669"/>
    <property type="project" value="InterPro"/>
</dbReference>
<keyword evidence="18" id="KW-1185">Reference proteome</keyword>
<keyword evidence="9" id="KW-0067">ATP-binding</keyword>
<feature type="modified residue" description="Phosphohistidine" evidence="12">
    <location>
        <position position="318"/>
    </location>
</feature>
<dbReference type="Pfam" id="PF02895">
    <property type="entry name" value="H-kinase_dim"/>
    <property type="match status" value="1"/>
</dbReference>
<dbReference type="PROSITE" id="PS50851">
    <property type="entry name" value="CHEW"/>
    <property type="match status" value="1"/>
</dbReference>
<dbReference type="OrthoDB" id="9803176at2"/>
<dbReference type="InterPro" id="IPR004358">
    <property type="entry name" value="Sig_transdc_His_kin-like_C"/>
</dbReference>
<evidence type="ECO:0000256" key="3">
    <source>
        <dbReference type="ARBA" id="ARBA00021495"/>
    </source>
</evidence>
<dbReference type="InterPro" id="IPR036097">
    <property type="entry name" value="HisK_dim/P_sf"/>
</dbReference>
<feature type="modified residue" description="Phosphohistidine" evidence="12">
    <location>
        <position position="147"/>
    </location>
</feature>
<dbReference type="InterPro" id="IPR036641">
    <property type="entry name" value="HPT_dom_sf"/>
</dbReference>
<dbReference type="Pfam" id="PF02518">
    <property type="entry name" value="HATPase_c"/>
    <property type="match status" value="1"/>
</dbReference>
<evidence type="ECO:0000256" key="5">
    <source>
        <dbReference type="ARBA" id="ARBA00022553"/>
    </source>
</evidence>
<dbReference type="SUPFAM" id="SSF47226">
    <property type="entry name" value="Histidine-containing phosphotransfer domain, HPT domain"/>
    <property type="match status" value="2"/>
</dbReference>
<evidence type="ECO:0000256" key="7">
    <source>
        <dbReference type="ARBA" id="ARBA00022741"/>
    </source>
</evidence>
<dbReference type="Pfam" id="PF01627">
    <property type="entry name" value="Hpt"/>
    <property type="match status" value="2"/>
</dbReference>
<evidence type="ECO:0000256" key="13">
    <source>
        <dbReference type="SAM" id="MobiDB-lite"/>
    </source>
</evidence>
<dbReference type="EMBL" id="CP036434">
    <property type="protein sequence ID" value="QDV04518.1"/>
    <property type="molecule type" value="Genomic_DNA"/>
</dbReference>
<evidence type="ECO:0000256" key="8">
    <source>
        <dbReference type="ARBA" id="ARBA00022777"/>
    </source>
</evidence>
<dbReference type="GO" id="GO:0005524">
    <property type="term" value="F:ATP binding"/>
    <property type="evidence" value="ECO:0007669"/>
    <property type="project" value="UniProtKB-KW"/>
</dbReference>
<accession>A0A518EKA3</accession>
<evidence type="ECO:0000259" key="16">
    <source>
        <dbReference type="PROSITE" id="PS50894"/>
    </source>
</evidence>
<dbReference type="AlphaFoldDB" id="A0A518EKA3"/>
<dbReference type="Gene3D" id="1.10.287.560">
    <property type="entry name" value="Histidine kinase CheA-like, homodimeric domain"/>
    <property type="match status" value="1"/>
</dbReference>
<evidence type="ECO:0000313" key="18">
    <source>
        <dbReference type="Proteomes" id="UP000320390"/>
    </source>
</evidence>
<dbReference type="GO" id="GO:0006935">
    <property type="term" value="P:chemotaxis"/>
    <property type="evidence" value="ECO:0007669"/>
    <property type="project" value="UniProtKB-KW"/>
</dbReference>
<dbReference type="SMART" id="SM00073">
    <property type="entry name" value="HPT"/>
    <property type="match status" value="2"/>
</dbReference>
<evidence type="ECO:0000259" key="15">
    <source>
        <dbReference type="PROSITE" id="PS50851"/>
    </source>
</evidence>
<dbReference type="InterPro" id="IPR008207">
    <property type="entry name" value="Sig_transdc_His_kin_Hpt_dom"/>
</dbReference>
<feature type="domain" description="CheW-like" evidence="15">
    <location>
        <begin position="785"/>
        <end position="921"/>
    </location>
</feature>
<evidence type="ECO:0000256" key="12">
    <source>
        <dbReference type="PROSITE-ProRule" id="PRU00110"/>
    </source>
</evidence>
<dbReference type="SUPFAM" id="SSF55874">
    <property type="entry name" value="ATPase domain of HSP90 chaperone/DNA topoisomerase II/histidine kinase"/>
    <property type="match status" value="1"/>
</dbReference>
<dbReference type="SMART" id="SM01231">
    <property type="entry name" value="H-kinase_dim"/>
    <property type="match status" value="1"/>
</dbReference>
<dbReference type="Gene3D" id="3.30.565.10">
    <property type="entry name" value="Histidine kinase-like ATPase, C-terminal domain"/>
    <property type="match status" value="1"/>
</dbReference>
<evidence type="ECO:0000313" key="17">
    <source>
        <dbReference type="EMBL" id="QDV04518.1"/>
    </source>
</evidence>
<evidence type="ECO:0000256" key="10">
    <source>
        <dbReference type="ARBA" id="ARBA00023012"/>
    </source>
</evidence>
<feature type="domain" description="HPt" evidence="16">
    <location>
        <begin position="271"/>
        <end position="375"/>
    </location>
</feature>
<dbReference type="PANTHER" id="PTHR43395:SF10">
    <property type="entry name" value="CHEMOTAXIS PROTEIN CHEA"/>
    <property type="match status" value="1"/>
</dbReference>
<dbReference type="InterPro" id="IPR036890">
    <property type="entry name" value="HATPase_C_sf"/>
</dbReference>
<dbReference type="EC" id="2.7.13.3" evidence="2"/>
<comment type="function">
    <text evidence="11">Involved in the transmission of sensory signals from the chemoreceptors to the flagellar motors. CheA is autophosphorylated; it can transfer its phosphate group to either CheB or CheY.</text>
</comment>